<gene>
    <name evidence="1" type="ORF">EJD97_009111</name>
</gene>
<comment type="caution">
    <text evidence="1">The sequence shown here is derived from an EMBL/GenBank/DDBJ whole genome shotgun (WGS) entry which is preliminary data.</text>
</comment>
<sequence>MFNVEIRASIHSLTQVLTSHVSRDARVQANPIASTTTSRIRDFTRMNTPTFFVSKVEENPQGFIDEVFKVLDSMGVTHQEKEELTAYQLKDVDQIWYEQWKDERPVREGWIT</sequence>
<accession>A0A6N2CB33</accession>
<evidence type="ECO:0000313" key="1">
    <source>
        <dbReference type="EMBL" id="TMX04375.1"/>
    </source>
</evidence>
<dbReference type="EMBL" id="RXGB01000239">
    <property type="protein sequence ID" value="TMX04375.1"/>
    <property type="molecule type" value="Genomic_DNA"/>
</dbReference>
<organism evidence="1">
    <name type="scientific">Solanum chilense</name>
    <name type="common">Tomato</name>
    <name type="synonym">Lycopersicon chilense</name>
    <dbReference type="NCBI Taxonomy" id="4083"/>
    <lineage>
        <taxon>Eukaryota</taxon>
        <taxon>Viridiplantae</taxon>
        <taxon>Streptophyta</taxon>
        <taxon>Embryophyta</taxon>
        <taxon>Tracheophyta</taxon>
        <taxon>Spermatophyta</taxon>
        <taxon>Magnoliopsida</taxon>
        <taxon>eudicotyledons</taxon>
        <taxon>Gunneridae</taxon>
        <taxon>Pentapetalae</taxon>
        <taxon>asterids</taxon>
        <taxon>lamiids</taxon>
        <taxon>Solanales</taxon>
        <taxon>Solanaceae</taxon>
        <taxon>Solanoideae</taxon>
        <taxon>Solaneae</taxon>
        <taxon>Solanum</taxon>
        <taxon>Solanum subgen. Lycopersicon</taxon>
    </lineage>
</organism>
<protein>
    <recommendedName>
        <fullName evidence="2">Gag-pol polyprotein</fullName>
    </recommendedName>
</protein>
<reference evidence="1" key="1">
    <citation type="submission" date="2019-05" db="EMBL/GenBank/DDBJ databases">
        <title>The de novo reference genome and transcriptome assemblies of the wild tomato species Solanum chilense.</title>
        <authorList>
            <person name="Stam R."/>
            <person name="Nosenko T."/>
            <person name="Hoerger A.C."/>
            <person name="Stephan W."/>
            <person name="Seidel M.A."/>
            <person name="Kuhn J.M.M."/>
            <person name="Haberer G."/>
            <person name="Tellier A."/>
        </authorList>
    </citation>
    <scope>NUCLEOTIDE SEQUENCE</scope>
    <source>
        <tissue evidence="1">Mature leaves</tissue>
    </source>
</reference>
<proteinExistence type="predicted"/>
<name>A0A6N2CB33_SOLCI</name>
<evidence type="ECO:0008006" key="2">
    <source>
        <dbReference type="Google" id="ProtNLM"/>
    </source>
</evidence>
<dbReference type="AlphaFoldDB" id="A0A6N2CB33"/>